<protein>
    <submittedName>
        <fullName evidence="1">Uncharacterized protein</fullName>
    </submittedName>
</protein>
<keyword evidence="2" id="KW-1185">Reference proteome</keyword>
<organism evidence="1 2">
    <name type="scientific">Portunus trituberculatus</name>
    <name type="common">Swimming crab</name>
    <name type="synonym">Neptunus trituberculatus</name>
    <dbReference type="NCBI Taxonomy" id="210409"/>
    <lineage>
        <taxon>Eukaryota</taxon>
        <taxon>Metazoa</taxon>
        <taxon>Ecdysozoa</taxon>
        <taxon>Arthropoda</taxon>
        <taxon>Crustacea</taxon>
        <taxon>Multicrustacea</taxon>
        <taxon>Malacostraca</taxon>
        <taxon>Eumalacostraca</taxon>
        <taxon>Eucarida</taxon>
        <taxon>Decapoda</taxon>
        <taxon>Pleocyemata</taxon>
        <taxon>Brachyura</taxon>
        <taxon>Eubrachyura</taxon>
        <taxon>Portunoidea</taxon>
        <taxon>Portunidae</taxon>
        <taxon>Portuninae</taxon>
        <taxon>Portunus</taxon>
    </lineage>
</organism>
<reference evidence="1 2" key="1">
    <citation type="submission" date="2019-05" db="EMBL/GenBank/DDBJ databases">
        <title>Another draft genome of Portunus trituberculatus and its Hox gene families provides insights of decapod evolution.</title>
        <authorList>
            <person name="Jeong J.-H."/>
            <person name="Song I."/>
            <person name="Kim S."/>
            <person name="Choi T."/>
            <person name="Kim D."/>
            <person name="Ryu S."/>
            <person name="Kim W."/>
        </authorList>
    </citation>
    <scope>NUCLEOTIDE SEQUENCE [LARGE SCALE GENOMIC DNA]</scope>
    <source>
        <tissue evidence="1">Muscle</tissue>
    </source>
</reference>
<gene>
    <name evidence="1" type="ORF">E2C01_000266</name>
</gene>
<evidence type="ECO:0000313" key="2">
    <source>
        <dbReference type="Proteomes" id="UP000324222"/>
    </source>
</evidence>
<dbReference type="EMBL" id="VSRR010000006">
    <property type="protein sequence ID" value="MPC07701.1"/>
    <property type="molecule type" value="Genomic_DNA"/>
</dbReference>
<proteinExistence type="predicted"/>
<sequence>MFTQYGAALERACYLRRQCPAFLTNHYCSIHTTDRKPIRRGRRDSALPAPLLGLRSRSGQHNNFMVLLLADKNLFKVIGASLVPAPLRPDASSPAHPTQIRPSSSLIFTSPSFYWSLVFFPLQLHPPLEGTSLADALFLFLLGASVGLASSEDSVARPMLSYRWCFFSADTAALTPPTHHFIINLPYNKRACSGSSAAVTPESRCETQHSSGNVFLFQGDSRQLCADQ</sequence>
<evidence type="ECO:0000313" key="1">
    <source>
        <dbReference type="EMBL" id="MPC07701.1"/>
    </source>
</evidence>
<name>A0A5B7CG17_PORTR</name>
<dbReference type="Proteomes" id="UP000324222">
    <property type="component" value="Unassembled WGS sequence"/>
</dbReference>
<dbReference type="AlphaFoldDB" id="A0A5B7CG17"/>
<accession>A0A5B7CG17</accession>
<comment type="caution">
    <text evidence="1">The sequence shown here is derived from an EMBL/GenBank/DDBJ whole genome shotgun (WGS) entry which is preliminary data.</text>
</comment>